<dbReference type="SUPFAM" id="SSF111369">
    <property type="entry name" value="HlyD-like secretion proteins"/>
    <property type="match status" value="1"/>
</dbReference>
<evidence type="ECO:0000256" key="1">
    <source>
        <dbReference type="ARBA" id="ARBA00009477"/>
    </source>
</evidence>
<dbReference type="EMBL" id="SORZ01000002">
    <property type="protein sequence ID" value="TPW34098.1"/>
    <property type="molecule type" value="Genomic_DNA"/>
</dbReference>
<evidence type="ECO:0000313" key="4">
    <source>
        <dbReference type="EMBL" id="TPW34098.1"/>
    </source>
</evidence>
<organism evidence="4 5">
    <name type="scientific">Oecophyllibacter saccharovorans</name>
    <dbReference type="NCBI Taxonomy" id="2558360"/>
    <lineage>
        <taxon>Bacteria</taxon>
        <taxon>Pseudomonadati</taxon>
        <taxon>Pseudomonadota</taxon>
        <taxon>Alphaproteobacteria</taxon>
        <taxon>Acetobacterales</taxon>
        <taxon>Acetobacteraceae</taxon>
        <taxon>Oecophyllibacter</taxon>
    </lineage>
</organism>
<reference evidence="4 5" key="1">
    <citation type="submission" date="2019-03" db="EMBL/GenBank/DDBJ databases">
        <title>The complete genome sequence of Neokomagataea sp. Jb2 NBRC113641.</title>
        <authorList>
            <person name="Chua K.-O."/>
            <person name="Chan K.-G."/>
            <person name="See-Too W.-S."/>
        </authorList>
    </citation>
    <scope>NUCLEOTIDE SEQUENCE [LARGE SCALE GENOMIC DNA]</scope>
    <source>
        <strain evidence="4 5">Jb2</strain>
    </source>
</reference>
<dbReference type="Proteomes" id="UP000315037">
    <property type="component" value="Unassembled WGS sequence"/>
</dbReference>
<evidence type="ECO:0000313" key="5">
    <source>
        <dbReference type="Proteomes" id="UP000315037"/>
    </source>
</evidence>
<evidence type="ECO:0000259" key="3">
    <source>
        <dbReference type="Pfam" id="PF25954"/>
    </source>
</evidence>
<sequence>MVTKPGPSRLPHSRKALLAAGLGLVGLYVAYLVVGKLVTAHHLRQVASESAIPDVAVIEPHKASPRVSLTLPGTINAWYQAPIYPQVSGYVKMWYKDFGAHVKQGEVLAEINTPVLDAQYAQAKADLAAETARYNLAVVTAARWRGMQRSQAVSGQSVSVANADEQAALAKMQAAQRNVDHYAALEKFKQIVAPFDGVVISRSTSVGDYVNSAGQKGANGDASELFAVADTHRMRLFVAMPEVFSYILQPGLQASVQVPQFPGKSFPAHFLTSSEGYDPNTRTAVTEFTMDNPHQELWPGTFASVALKANNDNARLLKIPTGCLVFQEHGMQVALVGPDNRVHFHDIQVGRMADSSTEVESGIRPTDRVINNPPADLLENDRVNIVKPAKGYDQTGWNEGEDDE</sequence>
<name>A0A506UL99_9PROT</name>
<dbReference type="Pfam" id="PF25954">
    <property type="entry name" value="Beta-barrel_RND_2"/>
    <property type="match status" value="1"/>
</dbReference>
<comment type="similarity">
    <text evidence="1">Belongs to the membrane fusion protein (MFP) (TC 8.A.1) family.</text>
</comment>
<dbReference type="PANTHER" id="PTHR30469:SF37">
    <property type="entry name" value="RAGD PROTEIN"/>
    <property type="match status" value="1"/>
</dbReference>
<dbReference type="InterPro" id="IPR006143">
    <property type="entry name" value="RND_pump_MFP"/>
</dbReference>
<dbReference type="OrthoDB" id="9806939at2"/>
<keyword evidence="5" id="KW-1185">Reference proteome</keyword>
<dbReference type="Gene3D" id="1.10.287.470">
    <property type="entry name" value="Helix hairpin bin"/>
    <property type="match status" value="1"/>
</dbReference>
<dbReference type="PANTHER" id="PTHR30469">
    <property type="entry name" value="MULTIDRUG RESISTANCE PROTEIN MDTA"/>
    <property type="match status" value="1"/>
</dbReference>
<dbReference type="GO" id="GO:0015562">
    <property type="term" value="F:efflux transmembrane transporter activity"/>
    <property type="evidence" value="ECO:0007669"/>
    <property type="project" value="TreeGrafter"/>
</dbReference>
<dbReference type="NCBIfam" id="TIGR01730">
    <property type="entry name" value="RND_mfp"/>
    <property type="match status" value="1"/>
</dbReference>
<dbReference type="GO" id="GO:1990281">
    <property type="term" value="C:efflux pump complex"/>
    <property type="evidence" value="ECO:0007669"/>
    <property type="project" value="TreeGrafter"/>
</dbReference>
<accession>A0A506UL99</accession>
<dbReference type="AlphaFoldDB" id="A0A506UL99"/>
<protein>
    <submittedName>
        <fullName evidence="4">Efflux RND transporter periplasmic adaptor subunit</fullName>
    </submittedName>
</protein>
<dbReference type="Pfam" id="PF25917">
    <property type="entry name" value="BSH_RND"/>
    <property type="match status" value="1"/>
</dbReference>
<dbReference type="InterPro" id="IPR058792">
    <property type="entry name" value="Beta-barrel_RND_2"/>
</dbReference>
<dbReference type="RefSeq" id="WP_141451387.1">
    <property type="nucleotide sequence ID" value="NZ_CP038143.1"/>
</dbReference>
<proteinExistence type="inferred from homology"/>
<comment type="caution">
    <text evidence="4">The sequence shown here is derived from an EMBL/GenBank/DDBJ whole genome shotgun (WGS) entry which is preliminary data.</text>
</comment>
<feature type="domain" description="CusB-like beta-barrel" evidence="3">
    <location>
        <begin position="238"/>
        <end position="310"/>
    </location>
</feature>
<evidence type="ECO:0000259" key="2">
    <source>
        <dbReference type="Pfam" id="PF25917"/>
    </source>
</evidence>
<dbReference type="Gene3D" id="2.40.30.170">
    <property type="match status" value="1"/>
</dbReference>
<dbReference type="Gene3D" id="2.40.420.20">
    <property type="match status" value="1"/>
</dbReference>
<gene>
    <name evidence="4" type="ORF">E3202_06060</name>
</gene>
<feature type="domain" description="Multidrug resistance protein MdtA-like barrel-sandwich hybrid" evidence="2">
    <location>
        <begin position="81"/>
        <end position="216"/>
    </location>
</feature>
<dbReference type="InterPro" id="IPR058625">
    <property type="entry name" value="MdtA-like_BSH"/>
</dbReference>
<dbReference type="Gene3D" id="2.40.50.100">
    <property type="match status" value="1"/>
</dbReference>